<dbReference type="InterPro" id="IPR020802">
    <property type="entry name" value="TesA-like"/>
</dbReference>
<dbReference type="RefSeq" id="WP_048480729.1">
    <property type="nucleotide sequence ID" value="NZ_JBIRUD010000019.1"/>
</dbReference>
<proteinExistence type="predicted"/>
<evidence type="ECO:0000313" key="3">
    <source>
        <dbReference type="Proteomes" id="UP000035932"/>
    </source>
</evidence>
<protein>
    <recommendedName>
        <fullName evidence="1">Thioesterase TesA-like domain-containing protein</fullName>
    </recommendedName>
</protein>
<dbReference type="Proteomes" id="UP000035932">
    <property type="component" value="Unassembled WGS sequence"/>
</dbReference>
<sequence length="295" mass="31081">MSPRPDPTAARPVLRLLRDADGPAGRRICAVHPGALAAAEWETLAARLPADTALYLLDLGNVPEFLTAALDPRAPAVSIGDLAARCLDELAAARIDTGPFTLAGWSFGGVVAYEIAARLDATGRGALLRDLVLLDSIAPVPAFKRTDELLDAAMLLDWFAMYLGAKRRSPFTVGIPPLAVPEDGLHLVLDAAVAQGLLPADTELAGLRKLYAAYQGGLSRNNRCTAPYEPGPLERPLTLVKPERSLLPAEGDLGWSGLSSHPVRQVDVPGDHYTMLRDPGAVNALVGLLAGSAVV</sequence>
<organism evidence="2 3">
    <name type="scientific">Streptomyces roseus</name>
    <dbReference type="NCBI Taxonomy" id="66430"/>
    <lineage>
        <taxon>Bacteria</taxon>
        <taxon>Bacillati</taxon>
        <taxon>Actinomycetota</taxon>
        <taxon>Actinomycetes</taxon>
        <taxon>Kitasatosporales</taxon>
        <taxon>Streptomycetaceae</taxon>
        <taxon>Streptomyces</taxon>
    </lineage>
</organism>
<dbReference type="Pfam" id="PF00975">
    <property type="entry name" value="Thioesterase"/>
    <property type="match status" value="1"/>
</dbReference>
<dbReference type="AlphaFoldDB" id="A0A0J6XFW4"/>
<reference evidence="2 3" key="1">
    <citation type="submission" date="2015-06" db="EMBL/GenBank/DDBJ databases">
        <title>Recapitulation of the evolution of biosynthetic gene clusters reveals hidden chemical diversity on bacterial genomes.</title>
        <authorList>
            <person name="Cruz-Morales P."/>
            <person name="Martinez-Guerrero C."/>
            <person name="Morales-Escalante M.A."/>
            <person name="Yanez-Guerra L.A."/>
            <person name="Kopp J.F."/>
            <person name="Feldmann J."/>
            <person name="Ramos-Aboites H.E."/>
            <person name="Barona-Gomez F."/>
        </authorList>
    </citation>
    <scope>NUCLEOTIDE SEQUENCE [LARGE SCALE GENOMIC DNA]</scope>
    <source>
        <strain evidence="2 3">ATCC 31245</strain>
    </source>
</reference>
<dbReference type="SMART" id="SM00824">
    <property type="entry name" value="PKS_TE"/>
    <property type="match status" value="1"/>
</dbReference>
<accession>A0A0J6XFW4</accession>
<feature type="domain" description="Thioesterase TesA-like" evidence="1">
    <location>
        <begin position="28"/>
        <end position="289"/>
    </location>
</feature>
<dbReference type="Gene3D" id="3.40.50.1820">
    <property type="entry name" value="alpha/beta hydrolase"/>
    <property type="match status" value="1"/>
</dbReference>
<gene>
    <name evidence="2" type="ORF">ACS04_34035</name>
</gene>
<comment type="caution">
    <text evidence="2">The sequence shown here is derived from an EMBL/GenBank/DDBJ whole genome shotgun (WGS) entry which is preliminary data.</text>
</comment>
<evidence type="ECO:0000259" key="1">
    <source>
        <dbReference type="SMART" id="SM00824"/>
    </source>
</evidence>
<keyword evidence="3" id="KW-1185">Reference proteome</keyword>
<evidence type="ECO:0000313" key="2">
    <source>
        <dbReference type="EMBL" id="KMO93543.1"/>
    </source>
</evidence>
<dbReference type="InterPro" id="IPR029058">
    <property type="entry name" value="AB_hydrolase_fold"/>
</dbReference>
<dbReference type="InterPro" id="IPR001031">
    <property type="entry name" value="Thioesterase"/>
</dbReference>
<dbReference type="STRING" id="66430.ACS04_34035"/>
<dbReference type="OrthoDB" id="2472181at2"/>
<dbReference type="PATRIC" id="fig|66430.4.peg.3583"/>
<name>A0A0J6XFW4_9ACTN</name>
<dbReference type="SUPFAM" id="SSF53474">
    <property type="entry name" value="alpha/beta-Hydrolases"/>
    <property type="match status" value="1"/>
</dbReference>
<dbReference type="EMBL" id="LFML01000162">
    <property type="protein sequence ID" value="KMO93543.1"/>
    <property type="molecule type" value="Genomic_DNA"/>
</dbReference>